<dbReference type="Pfam" id="PF07657">
    <property type="entry name" value="MNNL"/>
    <property type="match status" value="2"/>
</dbReference>
<keyword evidence="2 5" id="KW-0812">Transmembrane</keyword>
<sequence>MTITAASTSKWVWRPRWTGWTSTSTCRPTFCHREVHDDCEIADPPPAGHPRPVRRRARQQSSFGPSKFALAIITMLMILTTAIEDVRALGFFELQILEIENYRGQLATGECCGSDSSSSAQQQSSSAQRNTLQCTGAPQCNTLFQVCLREYQSRQQQQQQQPPGGSSSSVLAGGRVVIGEDDSSSTGSNHHQIPNSHLHHCSFGNVTSPVLGGNSFTLGGDAAAAVPDTISPAEVNSRGAAGGNLALQFTFSWTVSIILLFIFIYL</sequence>
<evidence type="ECO:0000256" key="1">
    <source>
        <dbReference type="ARBA" id="ARBA00022536"/>
    </source>
</evidence>
<dbReference type="GO" id="GO:0007219">
    <property type="term" value="P:Notch signaling pathway"/>
    <property type="evidence" value="ECO:0007669"/>
    <property type="project" value="InterPro"/>
</dbReference>
<comment type="caution">
    <text evidence="7">The sequence shown here is derived from an EMBL/GenBank/DDBJ whole genome shotgun (WGS) entry which is preliminary data.</text>
</comment>
<gene>
    <name evidence="7" type="ORF">MEUPH1_LOCUS12332</name>
</gene>
<feature type="domain" description="Notch ligand N-terminal" evidence="6">
    <location>
        <begin position="90"/>
        <end position="179"/>
    </location>
</feature>
<keyword evidence="4 5" id="KW-1133">Transmembrane helix</keyword>
<dbReference type="AlphaFoldDB" id="A0AAV0WKV5"/>
<dbReference type="GO" id="GO:0016020">
    <property type="term" value="C:membrane"/>
    <property type="evidence" value="ECO:0007669"/>
    <property type="project" value="UniProtKB-SubCell"/>
</dbReference>
<feature type="transmembrane region" description="Helical" evidence="5">
    <location>
        <begin position="64"/>
        <end position="83"/>
    </location>
</feature>
<protein>
    <recommendedName>
        <fullName evidence="6">Notch ligand N-terminal domain-containing protein</fullName>
    </recommendedName>
</protein>
<dbReference type="EMBL" id="CARXXK010000002">
    <property type="protein sequence ID" value="CAI6356614.1"/>
    <property type="molecule type" value="Genomic_DNA"/>
</dbReference>
<dbReference type="InterPro" id="IPR011651">
    <property type="entry name" value="Notch_ligand_N"/>
</dbReference>
<keyword evidence="1" id="KW-0245">EGF-like domain</keyword>
<accession>A0AAV0WKV5</accession>
<proteinExistence type="predicted"/>
<evidence type="ECO:0000259" key="6">
    <source>
        <dbReference type="Pfam" id="PF07657"/>
    </source>
</evidence>
<evidence type="ECO:0000256" key="2">
    <source>
        <dbReference type="ARBA" id="ARBA00022692"/>
    </source>
</evidence>
<feature type="domain" description="Notch ligand N-terminal" evidence="6">
    <location>
        <begin position="196"/>
        <end position="259"/>
    </location>
</feature>
<organism evidence="7 8">
    <name type="scientific">Macrosiphum euphorbiae</name>
    <name type="common">potato aphid</name>
    <dbReference type="NCBI Taxonomy" id="13131"/>
    <lineage>
        <taxon>Eukaryota</taxon>
        <taxon>Metazoa</taxon>
        <taxon>Ecdysozoa</taxon>
        <taxon>Arthropoda</taxon>
        <taxon>Hexapoda</taxon>
        <taxon>Insecta</taxon>
        <taxon>Pterygota</taxon>
        <taxon>Neoptera</taxon>
        <taxon>Paraneoptera</taxon>
        <taxon>Hemiptera</taxon>
        <taxon>Sternorrhyncha</taxon>
        <taxon>Aphidomorpha</taxon>
        <taxon>Aphidoidea</taxon>
        <taxon>Aphididae</taxon>
        <taxon>Macrosiphini</taxon>
        <taxon>Macrosiphum</taxon>
    </lineage>
</organism>
<dbReference type="Proteomes" id="UP001160148">
    <property type="component" value="Unassembled WGS sequence"/>
</dbReference>
<dbReference type="Gene3D" id="2.60.40.3510">
    <property type="match status" value="1"/>
</dbReference>
<evidence type="ECO:0000313" key="8">
    <source>
        <dbReference type="Proteomes" id="UP001160148"/>
    </source>
</evidence>
<feature type="transmembrane region" description="Helical" evidence="5">
    <location>
        <begin position="245"/>
        <end position="265"/>
    </location>
</feature>
<name>A0AAV0WKV5_9HEMI</name>
<evidence type="ECO:0000313" key="7">
    <source>
        <dbReference type="EMBL" id="CAI6356614.1"/>
    </source>
</evidence>
<reference evidence="7 8" key="1">
    <citation type="submission" date="2023-01" db="EMBL/GenBank/DDBJ databases">
        <authorList>
            <person name="Whitehead M."/>
        </authorList>
    </citation>
    <scope>NUCLEOTIDE SEQUENCE [LARGE SCALE GENOMIC DNA]</scope>
</reference>
<evidence type="ECO:0000256" key="5">
    <source>
        <dbReference type="SAM" id="Phobius"/>
    </source>
</evidence>
<evidence type="ECO:0000256" key="3">
    <source>
        <dbReference type="ARBA" id="ARBA00022737"/>
    </source>
</evidence>
<keyword evidence="5" id="KW-0472">Membrane</keyword>
<keyword evidence="3" id="KW-0677">Repeat</keyword>
<evidence type="ECO:0000256" key="4">
    <source>
        <dbReference type="ARBA" id="ARBA00022989"/>
    </source>
</evidence>
<keyword evidence="8" id="KW-1185">Reference proteome</keyword>